<comment type="caution">
    <text evidence="1">The sequence shown here is derived from an EMBL/GenBank/DDBJ whole genome shotgun (WGS) entry which is preliminary data.</text>
</comment>
<evidence type="ECO:0008006" key="3">
    <source>
        <dbReference type="Google" id="ProtNLM"/>
    </source>
</evidence>
<reference evidence="1 2" key="1">
    <citation type="submission" date="2020-08" db="EMBL/GenBank/DDBJ databases">
        <title>Genomic Encyclopedia of Type Strains, Phase III (KMG-III): the genomes of soil and plant-associated and newly described type strains.</title>
        <authorList>
            <person name="Whitman W."/>
        </authorList>
    </citation>
    <scope>NUCLEOTIDE SEQUENCE [LARGE SCALE GENOMIC DNA]</scope>
    <source>
        <strain evidence="1 2">CECT 4113</strain>
    </source>
</reference>
<dbReference type="Proteomes" id="UP000518315">
    <property type="component" value="Unassembled WGS sequence"/>
</dbReference>
<protein>
    <recommendedName>
        <fullName evidence="3">Succinoglycan biosynthesis protein exoi</fullName>
    </recommendedName>
</protein>
<dbReference type="EMBL" id="JACHXH010000005">
    <property type="protein sequence ID" value="MBB3134183.1"/>
    <property type="molecule type" value="Genomic_DNA"/>
</dbReference>
<accession>A0A7W5BK64</accession>
<organism evidence="1 2">
    <name type="scientific">Rhizobium pisi</name>
    <dbReference type="NCBI Taxonomy" id="574561"/>
    <lineage>
        <taxon>Bacteria</taxon>
        <taxon>Pseudomonadati</taxon>
        <taxon>Pseudomonadota</taxon>
        <taxon>Alphaproteobacteria</taxon>
        <taxon>Hyphomicrobiales</taxon>
        <taxon>Rhizobiaceae</taxon>
        <taxon>Rhizobium/Agrobacterium group</taxon>
        <taxon>Rhizobium</taxon>
    </lineage>
</organism>
<evidence type="ECO:0000313" key="2">
    <source>
        <dbReference type="Proteomes" id="UP000518315"/>
    </source>
</evidence>
<dbReference type="AlphaFoldDB" id="A0A7W5BK64"/>
<evidence type="ECO:0000313" key="1">
    <source>
        <dbReference type="EMBL" id="MBB3134183.1"/>
    </source>
</evidence>
<sequence>MTAPFANFSGGCNIKGNVSIGSGERIYHVPGQEYYDETKISPQYGERWFCTEAEARAAGWRRAGR</sequence>
<name>A0A7W5BK64_9HYPH</name>
<keyword evidence="2" id="KW-1185">Reference proteome</keyword>
<gene>
    <name evidence="1" type="ORF">FHS26_001899</name>
</gene>
<proteinExistence type="predicted"/>